<organism evidence="2">
    <name type="scientific">Spironucleus salmonicida</name>
    <dbReference type="NCBI Taxonomy" id="348837"/>
    <lineage>
        <taxon>Eukaryota</taxon>
        <taxon>Metamonada</taxon>
        <taxon>Diplomonadida</taxon>
        <taxon>Hexamitidae</taxon>
        <taxon>Hexamitinae</taxon>
        <taxon>Spironucleus</taxon>
    </lineage>
</organism>
<keyword evidence="4" id="KW-1185">Reference proteome</keyword>
<gene>
    <name evidence="2" type="ORF">SS50377_16673</name>
    <name evidence="3" type="ORF">SS50377_20960</name>
</gene>
<dbReference type="AlphaFoldDB" id="V6LGE7"/>
<feature type="region of interest" description="Disordered" evidence="1">
    <location>
        <begin position="468"/>
        <end position="536"/>
    </location>
</feature>
<evidence type="ECO:0000256" key="1">
    <source>
        <dbReference type="SAM" id="MobiDB-lite"/>
    </source>
</evidence>
<name>V6LGE7_9EUKA</name>
<dbReference type="VEuPathDB" id="GiardiaDB:SS50377_20960"/>
<proteinExistence type="predicted"/>
<evidence type="ECO:0000313" key="4">
    <source>
        <dbReference type="Proteomes" id="UP000018208"/>
    </source>
</evidence>
<dbReference type="Proteomes" id="UP000018208">
    <property type="component" value="Unassembled WGS sequence"/>
</dbReference>
<feature type="compositionally biased region" description="Pro residues" evidence="1">
    <location>
        <begin position="485"/>
        <end position="494"/>
    </location>
</feature>
<reference evidence="3" key="2">
    <citation type="submission" date="2020-12" db="EMBL/GenBank/DDBJ databases">
        <title>New Spironucleus salmonicida genome in near-complete chromosomes.</title>
        <authorList>
            <person name="Xu F."/>
            <person name="Kurt Z."/>
            <person name="Jimenez-Gonzalez A."/>
            <person name="Astvaldsson A."/>
            <person name="Andersson J.O."/>
            <person name="Svard S.G."/>
        </authorList>
    </citation>
    <scope>NUCLEOTIDE SEQUENCE</scope>
    <source>
        <strain evidence="3">ATCC 50377</strain>
    </source>
</reference>
<reference evidence="2 3" key="1">
    <citation type="journal article" date="2014" name="PLoS Genet.">
        <title>The Genome of Spironucleus salmonicida Highlights a Fish Pathogen Adapted to Fluctuating Environments.</title>
        <authorList>
            <person name="Xu F."/>
            <person name="Jerlstrom-Hultqvist J."/>
            <person name="Einarsson E."/>
            <person name="Astvaldsson A."/>
            <person name="Svard S.G."/>
            <person name="Andersson J.O."/>
        </authorList>
    </citation>
    <scope>NUCLEOTIDE SEQUENCE</scope>
    <source>
        <strain evidence="3">ATCC 50377</strain>
    </source>
</reference>
<feature type="compositionally biased region" description="Basic and acidic residues" evidence="1">
    <location>
        <begin position="470"/>
        <end position="482"/>
    </location>
</feature>
<dbReference type="EMBL" id="AUWU02000001">
    <property type="protein sequence ID" value="KAH0577606.1"/>
    <property type="molecule type" value="Genomic_DNA"/>
</dbReference>
<feature type="compositionally biased region" description="Polar residues" evidence="1">
    <location>
        <begin position="501"/>
        <end position="521"/>
    </location>
</feature>
<accession>V6LGE7</accession>
<dbReference type="EMBL" id="KI546135">
    <property type="protein sequence ID" value="EST43630.1"/>
    <property type="molecule type" value="Genomic_DNA"/>
</dbReference>
<evidence type="ECO:0000313" key="2">
    <source>
        <dbReference type="EMBL" id="EST43630.1"/>
    </source>
</evidence>
<feature type="compositionally biased region" description="Basic residues" evidence="1">
    <location>
        <begin position="527"/>
        <end position="536"/>
    </location>
</feature>
<sequence>MDSQNQLYSQELLNQRDKLIQAAQMKPKVMKFEVLLPAKTEKEKQERQHKHKQDNVDFVNRNKESVCIQSDASVNVAKSKRQSRQELLQQVQSSLKIQKPIILNLCESDIFTEKINLADFLPLFKQPYDFKTSFQSYLDTFQIGEVYRNLNKKLSQTHHKAITFKQCTKEGNNRSQLLIKADSFNNQCHASLSILIKLCSGQSYIPLPSFKQSFSSQKESIQAVLELKFLNQNIKNGTPLFEIYPAGQAVDYLLFDQDQLKQLVLDVKNQLKRNIWEPFQIYQKASQIFKIMLKANPKAKGVETQYERSLYENILYRKLECQFVQMLLQRETLIISIQELIQIVELVKVIIVDQEVKDKIRDRQKNNISGVKIQGFQVLYTGSVLRTQGSNEIEKQKVQDLVANKNNEDDCVELGEKVVNQVSIEFVQEEKTNESILDEIPVFNQVQQSVDEIFINELEGKQNNQIKKLSSQEDSNKSDRLIPNDLPPFAPPIALPDDFDAQSNQSKISEALNQDISDANDSTSESKKRRKRRTKE</sequence>
<protein>
    <submittedName>
        <fullName evidence="2">Uncharacterized protein</fullName>
    </submittedName>
</protein>
<evidence type="ECO:0000313" key="3">
    <source>
        <dbReference type="EMBL" id="KAH0577606.1"/>
    </source>
</evidence>